<evidence type="ECO:0000313" key="2">
    <source>
        <dbReference type="Proteomes" id="UP000823405"/>
    </source>
</evidence>
<name>A0A9P6QUT1_9FUNG</name>
<reference evidence="1" key="1">
    <citation type="journal article" date="2020" name="Fungal Divers.">
        <title>Resolving the Mortierellaceae phylogeny through synthesis of multi-gene phylogenetics and phylogenomics.</title>
        <authorList>
            <person name="Vandepol N."/>
            <person name="Liber J."/>
            <person name="Desiro A."/>
            <person name="Na H."/>
            <person name="Kennedy M."/>
            <person name="Barry K."/>
            <person name="Grigoriev I.V."/>
            <person name="Miller A.N."/>
            <person name="O'Donnell K."/>
            <person name="Stajich J.E."/>
            <person name="Bonito G."/>
        </authorList>
    </citation>
    <scope>NUCLEOTIDE SEQUENCE</scope>
    <source>
        <strain evidence="1">NVP60</strain>
    </source>
</reference>
<accession>A0A9P6QUT1</accession>
<sequence length="129" mass="14444">MDRNMEQTIGAAAVLSRSPSVASPLKQPLISDFLFRRDKENRPPQPTLITQYFTSEHRNTTPEIEIPKHSRTEQLKVAGHTTNSSKRKYIDSGKEAAAWASDDDFMSSLMATQNVPIAKKASVRSRDVD</sequence>
<proteinExistence type="predicted"/>
<dbReference type="AlphaFoldDB" id="A0A9P6QUT1"/>
<dbReference type="Proteomes" id="UP000823405">
    <property type="component" value="Unassembled WGS sequence"/>
</dbReference>
<comment type="caution">
    <text evidence="1">The sequence shown here is derived from an EMBL/GenBank/DDBJ whole genome shotgun (WGS) entry which is preliminary data.</text>
</comment>
<keyword evidence="2" id="KW-1185">Reference proteome</keyword>
<dbReference type="OrthoDB" id="2393401at2759"/>
<organism evidence="1 2">
    <name type="scientific">Linnemannia gamsii</name>
    <dbReference type="NCBI Taxonomy" id="64522"/>
    <lineage>
        <taxon>Eukaryota</taxon>
        <taxon>Fungi</taxon>
        <taxon>Fungi incertae sedis</taxon>
        <taxon>Mucoromycota</taxon>
        <taxon>Mortierellomycotina</taxon>
        <taxon>Mortierellomycetes</taxon>
        <taxon>Mortierellales</taxon>
        <taxon>Mortierellaceae</taxon>
        <taxon>Linnemannia</taxon>
    </lineage>
</organism>
<gene>
    <name evidence="1" type="ORF">BGZ97_004128</name>
</gene>
<dbReference type="EMBL" id="JAAAIN010002006">
    <property type="protein sequence ID" value="KAG0298282.1"/>
    <property type="molecule type" value="Genomic_DNA"/>
</dbReference>
<evidence type="ECO:0000313" key="1">
    <source>
        <dbReference type="EMBL" id="KAG0298282.1"/>
    </source>
</evidence>
<protein>
    <submittedName>
        <fullName evidence="1">Uncharacterized protein</fullName>
    </submittedName>
</protein>